<dbReference type="EMBL" id="UINC01000154">
    <property type="protein sequence ID" value="SUZ50122.1"/>
    <property type="molecule type" value="Genomic_DNA"/>
</dbReference>
<protein>
    <recommendedName>
        <fullName evidence="6">NADH:quinone oxidoreductase/Mrp antiporter transmembrane domain-containing protein</fullName>
    </recommendedName>
</protein>
<dbReference type="InterPro" id="IPR010096">
    <property type="entry name" value="NADH-Q_OxRdtase_suN/2"/>
</dbReference>
<name>A0A381N694_9ZZZZ</name>
<feature type="transmembrane region" description="Helical" evidence="5">
    <location>
        <begin position="106"/>
        <end position="123"/>
    </location>
</feature>
<dbReference type="GO" id="GO:0008137">
    <property type="term" value="F:NADH dehydrogenase (ubiquinone) activity"/>
    <property type="evidence" value="ECO:0007669"/>
    <property type="project" value="InterPro"/>
</dbReference>
<dbReference type="PRINTS" id="PR01434">
    <property type="entry name" value="NADHDHGNASE5"/>
</dbReference>
<evidence type="ECO:0000256" key="1">
    <source>
        <dbReference type="ARBA" id="ARBA00004141"/>
    </source>
</evidence>
<dbReference type="AlphaFoldDB" id="A0A381N694"/>
<feature type="transmembrane region" description="Helical" evidence="5">
    <location>
        <begin position="369"/>
        <end position="393"/>
    </location>
</feature>
<feature type="transmembrane region" description="Helical" evidence="5">
    <location>
        <begin position="275"/>
        <end position="294"/>
    </location>
</feature>
<feature type="transmembrane region" description="Helical" evidence="5">
    <location>
        <begin position="161"/>
        <end position="185"/>
    </location>
</feature>
<evidence type="ECO:0000313" key="7">
    <source>
        <dbReference type="EMBL" id="SUZ50122.1"/>
    </source>
</evidence>
<feature type="transmembrane region" description="Helical" evidence="5">
    <location>
        <begin position="446"/>
        <end position="468"/>
    </location>
</feature>
<dbReference type="HAMAP" id="MF_00445">
    <property type="entry name" value="NDH1_NuoN_1"/>
    <property type="match status" value="1"/>
</dbReference>
<evidence type="ECO:0000256" key="5">
    <source>
        <dbReference type="SAM" id="Phobius"/>
    </source>
</evidence>
<dbReference type="GO" id="GO:0016020">
    <property type="term" value="C:membrane"/>
    <property type="evidence" value="ECO:0007669"/>
    <property type="project" value="UniProtKB-SubCell"/>
</dbReference>
<organism evidence="7">
    <name type="scientific">marine metagenome</name>
    <dbReference type="NCBI Taxonomy" id="408172"/>
    <lineage>
        <taxon>unclassified sequences</taxon>
        <taxon>metagenomes</taxon>
        <taxon>ecological metagenomes</taxon>
    </lineage>
</organism>
<evidence type="ECO:0000256" key="3">
    <source>
        <dbReference type="ARBA" id="ARBA00022989"/>
    </source>
</evidence>
<evidence type="ECO:0000259" key="6">
    <source>
        <dbReference type="Pfam" id="PF00361"/>
    </source>
</evidence>
<feature type="domain" description="NADH:quinone oxidoreductase/Mrp antiporter transmembrane" evidence="6">
    <location>
        <begin position="128"/>
        <end position="420"/>
    </location>
</feature>
<dbReference type="Pfam" id="PF00361">
    <property type="entry name" value="Proton_antipo_M"/>
    <property type="match status" value="1"/>
</dbReference>
<evidence type="ECO:0000256" key="2">
    <source>
        <dbReference type="ARBA" id="ARBA00022692"/>
    </source>
</evidence>
<keyword evidence="2 5" id="KW-0812">Transmembrane</keyword>
<feature type="transmembrane region" description="Helical" evidence="5">
    <location>
        <begin position="205"/>
        <end position="230"/>
    </location>
</feature>
<dbReference type="GO" id="GO:0042773">
    <property type="term" value="P:ATP synthesis coupled electron transport"/>
    <property type="evidence" value="ECO:0007669"/>
    <property type="project" value="InterPro"/>
</dbReference>
<feature type="transmembrane region" description="Helical" evidence="5">
    <location>
        <begin position="129"/>
        <end position="149"/>
    </location>
</feature>
<feature type="transmembrane region" description="Helical" evidence="5">
    <location>
        <begin position="328"/>
        <end position="348"/>
    </location>
</feature>
<feature type="transmembrane region" description="Helical" evidence="5">
    <location>
        <begin position="405"/>
        <end position="425"/>
    </location>
</feature>
<dbReference type="NCBIfam" id="TIGR01770">
    <property type="entry name" value="NDH_I_N"/>
    <property type="match status" value="1"/>
</dbReference>
<dbReference type="InterPro" id="IPR001750">
    <property type="entry name" value="ND/Mrp_TM"/>
</dbReference>
<evidence type="ECO:0000256" key="4">
    <source>
        <dbReference type="ARBA" id="ARBA00023136"/>
    </source>
</evidence>
<comment type="subcellular location">
    <subcellularLocation>
        <location evidence="1">Membrane</location>
        <topology evidence="1">Multi-pass membrane protein</topology>
    </subcellularLocation>
</comment>
<dbReference type="PANTHER" id="PTHR22773">
    <property type="entry name" value="NADH DEHYDROGENASE"/>
    <property type="match status" value="1"/>
</dbReference>
<gene>
    <name evidence="7" type="ORF">METZ01_LOCUS2976</name>
</gene>
<reference evidence="7" key="1">
    <citation type="submission" date="2018-05" db="EMBL/GenBank/DDBJ databases">
        <authorList>
            <person name="Lanie J.A."/>
            <person name="Ng W.-L."/>
            <person name="Kazmierczak K.M."/>
            <person name="Andrzejewski T.M."/>
            <person name="Davidsen T.M."/>
            <person name="Wayne K.J."/>
            <person name="Tettelin H."/>
            <person name="Glass J.I."/>
            <person name="Rusch D."/>
            <person name="Podicherti R."/>
            <person name="Tsui H.-C.T."/>
            <person name="Winkler M.E."/>
        </authorList>
    </citation>
    <scope>NUCLEOTIDE SEQUENCE</scope>
</reference>
<sequence length="485" mass="52180">MEFISLTDLTPIIPEIIVLLTACTVLLVDLFATKKNRSLTLAVTTIIGLLLAMFSETQLHGKDIAGFYGTVVADDFSILFEFIYMSVAIVTVFVSRHYIAENEMNFGEYYVLLLTAVSGMMFMTSGLDLLVIFIGLEIMSISSYILVGMKRKVAIANEAALKYLLLGAFSTGFLLYGISLLYGATGSTLLPTIIAEIQQNGSGNPLVVVGMVLVVVAMSFKIAIVPFHMWTPDVYTGAPTPVTGFLSGAAKAAGFAVFVRVLMTGIPLDGANWENLLWLLAVLTMTVGNVMALRQNEVKRMLAYSSIAHAGYVLVAVVVGSTSAISGVIFYSCAYALMGTGAFGILTFRDAGRIPRTFDDLAGYAKRNPTLALLMSLFIFSLVGLPLTGGFIGKFQIFSAALQEGWIWLTVIGILNSALSVYYYLRVVMFMYMREGALPEGSVVSGNTSGFAMTGLLGTALAVLYLGVFPDRILELASLSIQALL</sequence>
<feature type="transmembrane region" description="Helical" evidence="5">
    <location>
        <begin position="12"/>
        <end position="32"/>
    </location>
</feature>
<feature type="transmembrane region" description="Helical" evidence="5">
    <location>
        <begin position="39"/>
        <end position="56"/>
    </location>
</feature>
<proteinExistence type="inferred from homology"/>
<keyword evidence="3 5" id="KW-1133">Transmembrane helix</keyword>
<feature type="transmembrane region" description="Helical" evidence="5">
    <location>
        <begin position="76"/>
        <end position="94"/>
    </location>
</feature>
<keyword evidence="4 5" id="KW-0472">Membrane</keyword>
<accession>A0A381N694</accession>
<feature type="transmembrane region" description="Helical" evidence="5">
    <location>
        <begin position="301"/>
        <end position="322"/>
    </location>
</feature>
<feature type="transmembrane region" description="Helical" evidence="5">
    <location>
        <begin position="242"/>
        <end position="263"/>
    </location>
</feature>